<gene>
    <name evidence="1" type="ORF">FB476_2991</name>
</gene>
<dbReference type="EMBL" id="VFPU01000002">
    <property type="protein sequence ID" value="TQM91253.1"/>
    <property type="molecule type" value="Genomic_DNA"/>
</dbReference>
<protein>
    <submittedName>
        <fullName evidence="1">Uncharacterized protein</fullName>
    </submittedName>
</protein>
<evidence type="ECO:0000313" key="1">
    <source>
        <dbReference type="EMBL" id="TQM91253.1"/>
    </source>
</evidence>
<name>A0A543K889_9MICO</name>
<dbReference type="AlphaFoldDB" id="A0A543K889"/>
<proteinExistence type="predicted"/>
<accession>A0A543K889</accession>
<keyword evidence="2" id="KW-1185">Reference proteome</keyword>
<evidence type="ECO:0000313" key="2">
    <source>
        <dbReference type="Proteomes" id="UP000315133"/>
    </source>
</evidence>
<sequence length="89" mass="9542">MKNLVVQQDFAGGWNVHEVGAELALLFRSDRLRAEGYARRLCSPEGGTVKVVSNDGTVLSTYSAKGAGRSLIAGDRRGGRANRRLAGPR</sequence>
<comment type="caution">
    <text evidence="1">The sequence shown here is derived from an EMBL/GenBank/DDBJ whole genome shotgun (WGS) entry which is preliminary data.</text>
</comment>
<dbReference type="Proteomes" id="UP000315133">
    <property type="component" value="Unassembled WGS sequence"/>
</dbReference>
<reference evidence="1 2" key="1">
    <citation type="submission" date="2019-06" db="EMBL/GenBank/DDBJ databases">
        <title>Sequencing the genomes of 1000 actinobacteria strains.</title>
        <authorList>
            <person name="Klenk H.-P."/>
        </authorList>
    </citation>
    <scope>NUCLEOTIDE SEQUENCE [LARGE SCALE GENOMIC DNA]</scope>
    <source>
        <strain evidence="1 2">DSM 12362</strain>
    </source>
</reference>
<organism evidence="1 2">
    <name type="scientific">Ornithinimicrobium humiphilum</name>
    <dbReference type="NCBI Taxonomy" id="125288"/>
    <lineage>
        <taxon>Bacteria</taxon>
        <taxon>Bacillati</taxon>
        <taxon>Actinomycetota</taxon>
        <taxon>Actinomycetes</taxon>
        <taxon>Micrococcales</taxon>
        <taxon>Ornithinimicrobiaceae</taxon>
        <taxon>Ornithinimicrobium</taxon>
    </lineage>
</organism>